<reference evidence="3" key="1">
    <citation type="submission" date="2022-12" db="EMBL/GenBank/DDBJ databases">
        <title>Reclassification of two methanogenic archaea species isolated from the Kolyma lowland permafrost.</title>
        <authorList>
            <person name="Trubitsyn V.E."/>
            <person name="Rivkina E.M."/>
            <person name="Shcherbakova V.A."/>
        </authorList>
    </citation>
    <scope>NUCLEOTIDE SEQUENCE</scope>
    <source>
        <strain evidence="3">M2</strain>
        <strain evidence="4">MK4</strain>
    </source>
</reference>
<dbReference type="SUPFAM" id="SSF53850">
    <property type="entry name" value="Periplasmic binding protein-like II"/>
    <property type="match status" value="1"/>
</dbReference>
<dbReference type="RefSeq" id="WP_048081402.1">
    <property type="nucleotide sequence ID" value="NZ_JAPVER010000020.1"/>
</dbReference>
<dbReference type="Gene3D" id="3.40.190.10">
    <property type="entry name" value="Periplasmic binding protein-like II"/>
    <property type="match status" value="2"/>
</dbReference>
<evidence type="ECO:0000256" key="2">
    <source>
        <dbReference type="SAM" id="Phobius"/>
    </source>
</evidence>
<organism evidence="3 5">
    <name type="scientific">Methanobacterium veterum</name>
    <dbReference type="NCBI Taxonomy" id="408577"/>
    <lineage>
        <taxon>Archaea</taxon>
        <taxon>Methanobacteriati</taxon>
        <taxon>Methanobacteriota</taxon>
        <taxon>Methanomada group</taxon>
        <taxon>Methanobacteria</taxon>
        <taxon>Methanobacteriales</taxon>
        <taxon>Methanobacteriaceae</taxon>
        <taxon>Methanobacterium</taxon>
    </lineage>
</organism>
<evidence type="ECO:0000313" key="5">
    <source>
        <dbReference type="Proteomes" id="UP001068021"/>
    </source>
</evidence>
<sequence>MNNRNIAIIAIVIIAVAAIGVYGYNTYSTSSESGTIVIYAADSLASQLNETIKEFKTQQPNVNVEVHYSGSQSAIRQITDLNKTADIVASADYGLIDQRLIPNYTSWNAKYARNEMVIAYTNKSKNSSQLNSTNWYQILNQSDVKFGFSDPNSDPAGYRAVMMIQLANSYYNDSSIFDSLISQNSAITVKENDTGYVINAPGNLNPGSHIMIKDDDAQLMPSLESGALDYAIVYKNLAEQHKDSGVEYMVLPGKLSLNDTQYESDYKKISLVEYSDSNDANKTKVIKLSPIVYGITVLNNAPQKQLATEFVQLLLSPTGTQIIQNSFQDPITPAIATNDSTNIPEALQQYITNST</sequence>
<feature type="transmembrane region" description="Helical" evidence="2">
    <location>
        <begin position="6"/>
        <end position="24"/>
    </location>
</feature>
<dbReference type="EMBL" id="JAPVER010000020">
    <property type="protein sequence ID" value="MCZ3365348.1"/>
    <property type="molecule type" value="Genomic_DNA"/>
</dbReference>
<keyword evidence="5" id="KW-1185">Reference proteome</keyword>
<comment type="caution">
    <text evidence="3">The sequence shown here is derived from an EMBL/GenBank/DDBJ whole genome shotgun (WGS) entry which is preliminary data.</text>
</comment>
<gene>
    <name evidence="3" type="primary">wtpA</name>
    <name evidence="4" type="ORF">O3H35_10690</name>
    <name evidence="3" type="ORF">O3H54_05590</name>
</gene>
<dbReference type="GO" id="GO:1901359">
    <property type="term" value="F:tungstate binding"/>
    <property type="evidence" value="ECO:0007669"/>
    <property type="project" value="InterPro"/>
</dbReference>
<evidence type="ECO:0000313" key="3">
    <source>
        <dbReference type="EMBL" id="MCZ3365348.1"/>
    </source>
</evidence>
<dbReference type="AlphaFoldDB" id="A0A9E4ZXC6"/>
<keyword evidence="2" id="KW-0472">Membrane</keyword>
<dbReference type="PANTHER" id="PTHR30632">
    <property type="entry name" value="MOLYBDATE-BINDING PERIPLASMIC PROTEIN"/>
    <property type="match status" value="1"/>
</dbReference>
<dbReference type="GO" id="GO:0015689">
    <property type="term" value="P:molybdate ion transport"/>
    <property type="evidence" value="ECO:0007669"/>
    <property type="project" value="TreeGrafter"/>
</dbReference>
<keyword evidence="2" id="KW-0812">Transmembrane</keyword>
<protein>
    <submittedName>
        <fullName evidence="3">Tungstate ABC transporter substrate-binding protein WtpA</fullName>
    </submittedName>
</protein>
<evidence type="ECO:0000313" key="4">
    <source>
        <dbReference type="EMBL" id="MCZ3373099.1"/>
    </source>
</evidence>
<dbReference type="EMBL" id="JAPVES010000030">
    <property type="protein sequence ID" value="MCZ3373099.1"/>
    <property type="molecule type" value="Genomic_DNA"/>
</dbReference>
<name>A0A9E4ZXC6_9EURY</name>
<dbReference type="Pfam" id="PF13531">
    <property type="entry name" value="SBP_bac_11"/>
    <property type="match status" value="1"/>
</dbReference>
<dbReference type="InterPro" id="IPR050682">
    <property type="entry name" value="ModA/WtpA"/>
</dbReference>
<dbReference type="NCBIfam" id="TIGR03730">
    <property type="entry name" value="tungstate_WtpA"/>
    <property type="match status" value="1"/>
</dbReference>
<accession>A0A9E4ZXC6</accession>
<dbReference type="CDD" id="cd13540">
    <property type="entry name" value="PBP2_ModA_WtpA"/>
    <property type="match status" value="1"/>
</dbReference>
<dbReference type="PANTHER" id="PTHR30632:SF16">
    <property type="entry name" value="MOLYBDATE_TUNGSTATE-BINDING PROTEIN WTPA"/>
    <property type="match status" value="1"/>
</dbReference>
<comment type="similarity">
    <text evidence="1">Belongs to the bacterial solute-binding protein 1 family. WtpA subfamily.</text>
</comment>
<dbReference type="GO" id="GO:0030973">
    <property type="term" value="F:molybdate ion binding"/>
    <property type="evidence" value="ECO:0007669"/>
    <property type="project" value="TreeGrafter"/>
</dbReference>
<dbReference type="Proteomes" id="UP001068021">
    <property type="component" value="Unassembled WGS sequence"/>
</dbReference>
<proteinExistence type="inferred from homology"/>
<evidence type="ECO:0000256" key="1">
    <source>
        <dbReference type="ARBA" id="ARBA00009438"/>
    </source>
</evidence>
<keyword evidence="2" id="KW-1133">Transmembrane helix</keyword>
<dbReference type="Proteomes" id="UP001074446">
    <property type="component" value="Unassembled WGS sequence"/>
</dbReference>
<dbReference type="InterPro" id="IPR022498">
    <property type="entry name" value="ABC_trnspt_W-bd_WtpA"/>
</dbReference>